<reference evidence="1" key="1">
    <citation type="submission" date="2018-06" db="EMBL/GenBank/DDBJ databases">
        <authorList>
            <person name="Zhirakovskaya E."/>
        </authorList>
    </citation>
    <scope>NUCLEOTIDE SEQUENCE</scope>
</reference>
<accession>A0A3B0YDI2</accession>
<name>A0A3B0YDI2_9ZZZZ</name>
<sequence>MNRLFLIPLLFFVSNSIFSADKMTQANLEKIIKSLATKSKGNKGVVAFTYKQVNMLLVSNVTHNRMRIISPVIRYKKLSRQQLDTIMQSNYHKSLDARYAVSNGILYSAYIHPLKELSITQIKSALIQVANLAISFGKQYSSGVLKFGNSKKKTSPVKYKL</sequence>
<organism evidence="1">
    <name type="scientific">hydrothermal vent metagenome</name>
    <dbReference type="NCBI Taxonomy" id="652676"/>
    <lineage>
        <taxon>unclassified sequences</taxon>
        <taxon>metagenomes</taxon>
        <taxon>ecological metagenomes</taxon>
    </lineage>
</organism>
<dbReference type="EMBL" id="UOFL01000170">
    <property type="protein sequence ID" value="VAW78948.1"/>
    <property type="molecule type" value="Genomic_DNA"/>
</dbReference>
<protein>
    <recommendedName>
        <fullName evidence="2">YbjN domain-containing protein</fullName>
    </recommendedName>
</protein>
<gene>
    <name evidence="1" type="ORF">MNBD_GAMMA12-3239</name>
</gene>
<proteinExistence type="predicted"/>
<dbReference type="SUPFAM" id="SSF69635">
    <property type="entry name" value="Type III secretory system chaperone-like"/>
    <property type="match status" value="1"/>
</dbReference>
<dbReference type="AlphaFoldDB" id="A0A3B0YDI2"/>
<evidence type="ECO:0000313" key="1">
    <source>
        <dbReference type="EMBL" id="VAW78948.1"/>
    </source>
</evidence>
<evidence type="ECO:0008006" key="2">
    <source>
        <dbReference type="Google" id="ProtNLM"/>
    </source>
</evidence>
<dbReference type="Gene3D" id="3.30.1460.10">
    <property type="match status" value="1"/>
</dbReference>